<feature type="transmembrane region" description="Helical" evidence="10">
    <location>
        <begin position="229"/>
        <end position="257"/>
    </location>
</feature>
<dbReference type="PANTHER" id="PTHR43298">
    <property type="entry name" value="MULTIDRUG RESISTANCE PROTEIN NORM-RELATED"/>
    <property type="match status" value="1"/>
</dbReference>
<evidence type="ECO:0000256" key="6">
    <source>
        <dbReference type="ARBA" id="ARBA00022989"/>
    </source>
</evidence>
<evidence type="ECO:0000256" key="10">
    <source>
        <dbReference type="SAM" id="Phobius"/>
    </source>
</evidence>
<evidence type="ECO:0000256" key="3">
    <source>
        <dbReference type="ARBA" id="ARBA00022449"/>
    </source>
</evidence>
<dbReference type="CDD" id="cd13131">
    <property type="entry name" value="MATE_NorM_like"/>
    <property type="match status" value="1"/>
</dbReference>
<feature type="transmembrane region" description="Helical" evidence="10">
    <location>
        <begin position="307"/>
        <end position="327"/>
    </location>
</feature>
<dbReference type="Pfam" id="PF01554">
    <property type="entry name" value="MatE"/>
    <property type="match status" value="2"/>
</dbReference>
<comment type="subcellular location">
    <subcellularLocation>
        <location evidence="1">Cell inner membrane</location>
        <topology evidence="1">Multi-pass membrane protein</topology>
    </subcellularLocation>
</comment>
<evidence type="ECO:0000256" key="8">
    <source>
        <dbReference type="ARBA" id="ARBA00023136"/>
    </source>
</evidence>
<dbReference type="NCBIfam" id="TIGR00797">
    <property type="entry name" value="matE"/>
    <property type="match status" value="1"/>
</dbReference>
<protein>
    <recommendedName>
        <fullName evidence="9">Multidrug-efflux transporter</fullName>
    </recommendedName>
</protein>
<dbReference type="GO" id="GO:0015297">
    <property type="term" value="F:antiporter activity"/>
    <property type="evidence" value="ECO:0007669"/>
    <property type="project" value="UniProtKB-KW"/>
</dbReference>
<dbReference type="GO" id="GO:0005886">
    <property type="term" value="C:plasma membrane"/>
    <property type="evidence" value="ECO:0007669"/>
    <property type="project" value="UniProtKB-SubCell"/>
</dbReference>
<dbReference type="Proteomes" id="UP001302429">
    <property type="component" value="Chromosome"/>
</dbReference>
<reference evidence="11 12" key="1">
    <citation type="submission" date="2023-10" db="EMBL/GenBank/DDBJ databases">
        <title>Complete genome sequence of a Sphingomonadaceae bacterium.</title>
        <authorList>
            <person name="Yan C."/>
        </authorList>
    </citation>
    <scope>NUCLEOTIDE SEQUENCE [LARGE SCALE GENOMIC DNA]</scope>
    <source>
        <strain evidence="11 12">SCSIO 66989</strain>
    </source>
</reference>
<feature type="transmembrane region" description="Helical" evidence="10">
    <location>
        <begin position="263"/>
        <end position="286"/>
    </location>
</feature>
<feature type="transmembrane region" description="Helical" evidence="10">
    <location>
        <begin position="35"/>
        <end position="63"/>
    </location>
</feature>
<evidence type="ECO:0000256" key="5">
    <source>
        <dbReference type="ARBA" id="ARBA00022692"/>
    </source>
</evidence>
<feature type="transmembrane region" description="Helical" evidence="10">
    <location>
        <begin position="343"/>
        <end position="363"/>
    </location>
</feature>
<dbReference type="PIRSF" id="PIRSF006603">
    <property type="entry name" value="DinF"/>
    <property type="match status" value="1"/>
</dbReference>
<feature type="transmembrane region" description="Helical" evidence="10">
    <location>
        <begin position="84"/>
        <end position="108"/>
    </location>
</feature>
<evidence type="ECO:0000256" key="4">
    <source>
        <dbReference type="ARBA" id="ARBA00022475"/>
    </source>
</evidence>
<organism evidence="11 12">
    <name type="scientific">Alterisphingorhabdus coralli</name>
    <dbReference type="NCBI Taxonomy" id="3071408"/>
    <lineage>
        <taxon>Bacteria</taxon>
        <taxon>Pseudomonadati</taxon>
        <taxon>Pseudomonadota</taxon>
        <taxon>Alphaproteobacteria</taxon>
        <taxon>Sphingomonadales</taxon>
        <taxon>Sphingomonadaceae</taxon>
        <taxon>Alterisphingorhabdus (ex Yan et al. 2024)</taxon>
    </lineage>
</organism>
<keyword evidence="2" id="KW-0813">Transport</keyword>
<keyword evidence="3" id="KW-0050">Antiport</keyword>
<evidence type="ECO:0000256" key="9">
    <source>
        <dbReference type="ARBA" id="ARBA00031636"/>
    </source>
</evidence>
<name>A0AA97F6F5_9SPHN</name>
<evidence type="ECO:0000256" key="2">
    <source>
        <dbReference type="ARBA" id="ARBA00022448"/>
    </source>
</evidence>
<evidence type="ECO:0000313" key="12">
    <source>
        <dbReference type="Proteomes" id="UP001302429"/>
    </source>
</evidence>
<dbReference type="GO" id="GO:0042910">
    <property type="term" value="F:xenobiotic transmembrane transporter activity"/>
    <property type="evidence" value="ECO:0007669"/>
    <property type="project" value="InterPro"/>
</dbReference>
<feature type="transmembrane region" description="Helical" evidence="10">
    <location>
        <begin position="176"/>
        <end position="203"/>
    </location>
</feature>
<evidence type="ECO:0000256" key="7">
    <source>
        <dbReference type="ARBA" id="ARBA00023065"/>
    </source>
</evidence>
<feature type="transmembrane region" description="Helical" evidence="10">
    <location>
        <begin position="120"/>
        <end position="137"/>
    </location>
</feature>
<dbReference type="InterPro" id="IPR002528">
    <property type="entry name" value="MATE_fam"/>
</dbReference>
<feature type="transmembrane region" description="Helical" evidence="10">
    <location>
        <begin position="7"/>
        <end position="29"/>
    </location>
</feature>
<dbReference type="RefSeq" id="WP_317080385.1">
    <property type="nucleotide sequence ID" value="NZ_CP136594.1"/>
</dbReference>
<keyword evidence="5 10" id="KW-0812">Transmembrane</keyword>
<keyword evidence="12" id="KW-1185">Reference proteome</keyword>
<evidence type="ECO:0000313" key="11">
    <source>
        <dbReference type="EMBL" id="WOE74153.1"/>
    </source>
</evidence>
<dbReference type="PANTHER" id="PTHR43298:SF2">
    <property type="entry name" value="FMN_FAD EXPORTER YEEO-RELATED"/>
    <property type="match status" value="1"/>
</dbReference>
<feature type="transmembrane region" description="Helical" evidence="10">
    <location>
        <begin position="411"/>
        <end position="430"/>
    </location>
</feature>
<keyword evidence="7" id="KW-0406">Ion transport</keyword>
<accession>A0AA97F6F5</accession>
<proteinExistence type="predicted"/>
<feature type="transmembrane region" description="Helical" evidence="10">
    <location>
        <begin position="384"/>
        <end position="405"/>
    </location>
</feature>
<feature type="transmembrane region" description="Helical" evidence="10">
    <location>
        <begin position="149"/>
        <end position="170"/>
    </location>
</feature>
<dbReference type="AlphaFoldDB" id="A0AA97F6F5"/>
<dbReference type="GO" id="GO:0006811">
    <property type="term" value="P:monoatomic ion transport"/>
    <property type="evidence" value="ECO:0007669"/>
    <property type="project" value="UniProtKB-KW"/>
</dbReference>
<keyword evidence="6 10" id="KW-1133">Transmembrane helix</keyword>
<sequence>MVNLSWPLILTNLTMSLISATDVLMIGWLGAEDLAAASLGFNLCMLAAIFCMGLMTASAPMFASEFGRMHNSVRDVRRTFRQSFWVAVTIIIPIWLVLWQAEALLIQMGQKPELAAKAEIYVRVYMLSILPFMMLMVMRNFISALERPLWSLVIGIIGVLANILVNYALIFGNFGFPALGIMGAGIASIACNALMVMGMIIVLTSDKQFRRYRLFGNFWRADWARYRAVWSLGLPIAVSFGLEGGVFSIAVILMGWIDTLSVAAHAIALQIASISFMVPMGLAQAATVRVGLGHGRRDPAMIHRAGWTAFVLGTGFMTLMALSLWLFPVELASLFIDYDNPDAYAVLALAVDFLMLAAIFQIADGAQVVGAGMLRGLQDTRIPMVFAAFGYWVVGIGVGAGLAFWADWDGVGIWTGLASGLAVVAILMLTRWMMRDRLGLVPEPT</sequence>
<dbReference type="InterPro" id="IPR048279">
    <property type="entry name" value="MdtK-like"/>
</dbReference>
<evidence type="ECO:0000256" key="1">
    <source>
        <dbReference type="ARBA" id="ARBA00004429"/>
    </source>
</evidence>
<dbReference type="EMBL" id="CP136594">
    <property type="protein sequence ID" value="WOE74153.1"/>
    <property type="molecule type" value="Genomic_DNA"/>
</dbReference>
<keyword evidence="4" id="KW-1003">Cell membrane</keyword>
<gene>
    <name evidence="11" type="ORF">RB602_09830</name>
</gene>
<keyword evidence="8 10" id="KW-0472">Membrane</keyword>
<dbReference type="KEGG" id="acoa:RB602_09830"/>
<dbReference type="InterPro" id="IPR050222">
    <property type="entry name" value="MATE_MdtK"/>
</dbReference>